<accession>G9NS37</accession>
<dbReference type="InterPro" id="IPR018870">
    <property type="entry name" value="Tti2"/>
</dbReference>
<dbReference type="KEGG" id="tatv:25776745"/>
<evidence type="ECO:0000256" key="1">
    <source>
        <dbReference type="ARBA" id="ARBA00034736"/>
    </source>
</evidence>
<feature type="non-terminal residue" evidence="2">
    <location>
        <position position="260"/>
    </location>
</feature>
<dbReference type="PANTHER" id="PTHR32226:SF2">
    <property type="entry name" value="TELO2-INTERACTING PROTEIN 2"/>
    <property type="match status" value="1"/>
</dbReference>
<evidence type="ECO:0000313" key="3">
    <source>
        <dbReference type="Proteomes" id="UP000005426"/>
    </source>
</evidence>
<dbReference type="PANTHER" id="PTHR32226">
    <property type="entry name" value="TELO2-INTERACTING PROTEIN 2"/>
    <property type="match status" value="1"/>
</dbReference>
<dbReference type="SUPFAM" id="SSF48371">
    <property type="entry name" value="ARM repeat"/>
    <property type="match status" value="1"/>
</dbReference>
<comment type="caution">
    <text evidence="2">The sequence shown here is derived from an EMBL/GenBank/DDBJ whole genome shotgun (WGS) entry which is preliminary data.</text>
</comment>
<dbReference type="OrthoDB" id="6417021at2759"/>
<protein>
    <submittedName>
        <fullName evidence="2">Uncharacterized protein</fullName>
    </submittedName>
</protein>
<dbReference type="GO" id="GO:0005829">
    <property type="term" value="C:cytosol"/>
    <property type="evidence" value="ECO:0007669"/>
    <property type="project" value="TreeGrafter"/>
</dbReference>
<dbReference type="AlphaFoldDB" id="G9NS37"/>
<dbReference type="HOGENOM" id="CLU_1071799_0_0_1"/>
<gene>
    <name evidence="2" type="ORF">TRIATDRAFT_167029</name>
</gene>
<dbReference type="STRING" id="452589.G9NS37"/>
<keyword evidence="3" id="KW-1185">Reference proteome</keyword>
<reference evidence="2 3" key="1">
    <citation type="journal article" date="2011" name="Genome Biol.">
        <title>Comparative genome sequence analysis underscores mycoparasitism as the ancestral life style of Trichoderma.</title>
        <authorList>
            <person name="Kubicek C.P."/>
            <person name="Herrera-Estrella A."/>
            <person name="Seidl-Seiboth V."/>
            <person name="Martinez D.A."/>
            <person name="Druzhinina I.S."/>
            <person name="Thon M."/>
            <person name="Zeilinger S."/>
            <person name="Casas-Flores S."/>
            <person name="Horwitz B.A."/>
            <person name="Mukherjee P.K."/>
            <person name="Mukherjee M."/>
            <person name="Kredics L."/>
            <person name="Alcaraz L.D."/>
            <person name="Aerts A."/>
            <person name="Antal Z."/>
            <person name="Atanasova L."/>
            <person name="Cervantes-Badillo M.G."/>
            <person name="Challacombe J."/>
            <person name="Chertkov O."/>
            <person name="McCluskey K."/>
            <person name="Coulpier F."/>
            <person name="Deshpande N."/>
            <person name="von Doehren H."/>
            <person name="Ebbole D.J."/>
            <person name="Esquivel-Naranjo E.U."/>
            <person name="Fekete E."/>
            <person name="Flipphi M."/>
            <person name="Glaser F."/>
            <person name="Gomez-Rodriguez E.Y."/>
            <person name="Gruber S."/>
            <person name="Han C."/>
            <person name="Henrissat B."/>
            <person name="Hermosa R."/>
            <person name="Hernandez-Onate M."/>
            <person name="Karaffa L."/>
            <person name="Kosti I."/>
            <person name="Le Crom S."/>
            <person name="Lindquist E."/>
            <person name="Lucas S."/>
            <person name="Luebeck M."/>
            <person name="Luebeck P.S."/>
            <person name="Margeot A."/>
            <person name="Metz B."/>
            <person name="Misra M."/>
            <person name="Nevalainen H."/>
            <person name="Omann M."/>
            <person name="Packer N."/>
            <person name="Perrone G."/>
            <person name="Uresti-Rivera E.E."/>
            <person name="Salamov A."/>
            <person name="Schmoll M."/>
            <person name="Seiboth B."/>
            <person name="Shapiro H."/>
            <person name="Sukno S."/>
            <person name="Tamayo-Ramos J.A."/>
            <person name="Tisch D."/>
            <person name="Wiest A."/>
            <person name="Wilkinson H.H."/>
            <person name="Zhang M."/>
            <person name="Coutinho P.M."/>
            <person name="Kenerley C.M."/>
            <person name="Monte E."/>
            <person name="Baker S.E."/>
            <person name="Grigoriev I.V."/>
        </authorList>
    </citation>
    <scope>NUCLEOTIDE SEQUENCE [LARGE SCALE GENOMIC DNA]</scope>
    <source>
        <strain evidence="3">ATCC 20476 / IMI 206040</strain>
    </source>
</reference>
<feature type="non-terminal residue" evidence="2">
    <location>
        <position position="1"/>
    </location>
</feature>
<evidence type="ECO:0000313" key="2">
    <source>
        <dbReference type="EMBL" id="EHK46240.1"/>
    </source>
</evidence>
<dbReference type="GeneID" id="25776745"/>
<comment type="similarity">
    <text evidence="1">Belongs to the TTI2 family.</text>
</comment>
<dbReference type="OMA" id="HYHASQH"/>
<dbReference type="GO" id="GO:0110078">
    <property type="term" value="C:TTT Hsp90 cochaperone complex"/>
    <property type="evidence" value="ECO:0007669"/>
    <property type="project" value="InterPro"/>
</dbReference>
<dbReference type="InterPro" id="IPR016024">
    <property type="entry name" value="ARM-type_fold"/>
</dbReference>
<dbReference type="eggNOG" id="ENOG502S3SJ">
    <property type="taxonomic scope" value="Eukaryota"/>
</dbReference>
<proteinExistence type="inferred from homology"/>
<name>G9NS37_HYPAI</name>
<sequence>IDDIVLINIVTYTDENDAWTTEESSQLAARLLKSNMADDKLDTFITQRLLQDTLRPLFSKSSIRLTASGRPSQIAQQPPSTQARTSLDSVSQEREKLHAASSCKWAVMSCSQTTMGRHWPLFLPILLSLAEDHNTAVRIKGLQIIGFFLDTCPANVILSAGVDNVIQDAVFPTLLFLPSTTPESESIELLYPAYRVLLRIAQLDPDPNSLRRRRFLDKLLRDGVFVGQFHASEYPRIVEVLMNITKDVISCLGFFSAKHL</sequence>
<dbReference type="Proteomes" id="UP000005426">
    <property type="component" value="Unassembled WGS sequence"/>
</dbReference>
<dbReference type="Pfam" id="PF10521">
    <property type="entry name" value="Tti2"/>
    <property type="match status" value="1"/>
</dbReference>
<organism evidence="2 3">
    <name type="scientific">Hypocrea atroviridis (strain ATCC 20476 / IMI 206040)</name>
    <name type="common">Trichoderma atroviride</name>
    <dbReference type="NCBI Taxonomy" id="452589"/>
    <lineage>
        <taxon>Eukaryota</taxon>
        <taxon>Fungi</taxon>
        <taxon>Dikarya</taxon>
        <taxon>Ascomycota</taxon>
        <taxon>Pezizomycotina</taxon>
        <taxon>Sordariomycetes</taxon>
        <taxon>Hypocreomycetidae</taxon>
        <taxon>Hypocreales</taxon>
        <taxon>Hypocreaceae</taxon>
        <taxon>Trichoderma</taxon>
    </lineage>
</organism>
<dbReference type="GO" id="GO:0005634">
    <property type="term" value="C:nucleus"/>
    <property type="evidence" value="ECO:0007669"/>
    <property type="project" value="TreeGrafter"/>
</dbReference>
<dbReference type="EMBL" id="ABDG02000022">
    <property type="protein sequence ID" value="EHK46240.1"/>
    <property type="molecule type" value="Genomic_DNA"/>
</dbReference>